<dbReference type="AlphaFoldDB" id="A0AAV7ML72"/>
<keyword evidence="3" id="KW-1185">Reference proteome</keyword>
<organism evidence="2 3">
    <name type="scientific">Pleurodeles waltl</name>
    <name type="common">Iberian ribbed newt</name>
    <dbReference type="NCBI Taxonomy" id="8319"/>
    <lineage>
        <taxon>Eukaryota</taxon>
        <taxon>Metazoa</taxon>
        <taxon>Chordata</taxon>
        <taxon>Craniata</taxon>
        <taxon>Vertebrata</taxon>
        <taxon>Euteleostomi</taxon>
        <taxon>Amphibia</taxon>
        <taxon>Batrachia</taxon>
        <taxon>Caudata</taxon>
        <taxon>Salamandroidea</taxon>
        <taxon>Salamandridae</taxon>
        <taxon>Pleurodelinae</taxon>
        <taxon>Pleurodeles</taxon>
    </lineage>
</organism>
<comment type="caution">
    <text evidence="2">The sequence shown here is derived from an EMBL/GenBank/DDBJ whole genome shotgun (WGS) entry which is preliminary data.</text>
</comment>
<feature type="region of interest" description="Disordered" evidence="1">
    <location>
        <begin position="1"/>
        <end position="33"/>
    </location>
</feature>
<evidence type="ECO:0000313" key="2">
    <source>
        <dbReference type="EMBL" id="KAJ1104092.1"/>
    </source>
</evidence>
<protein>
    <submittedName>
        <fullName evidence="2">Uncharacterized protein</fullName>
    </submittedName>
</protein>
<proteinExistence type="predicted"/>
<evidence type="ECO:0000256" key="1">
    <source>
        <dbReference type="SAM" id="MobiDB-lite"/>
    </source>
</evidence>
<gene>
    <name evidence="2" type="ORF">NDU88_001507</name>
</gene>
<dbReference type="Proteomes" id="UP001066276">
    <property type="component" value="Chromosome 9"/>
</dbReference>
<dbReference type="EMBL" id="JANPWB010000013">
    <property type="protein sequence ID" value="KAJ1104092.1"/>
    <property type="molecule type" value="Genomic_DNA"/>
</dbReference>
<sequence length="114" mass="12096">MMGLPDGSHCKQDDPDVVAVPGSPRRGPSEALLPGHSRPWVLPAVGIPAAQARPFGLLSVRCRVAAILFSSWHRLLCHMLIPRRLAAVVGCRALRRSRTGQQAGGLLTPLPAPG</sequence>
<reference evidence="2" key="1">
    <citation type="journal article" date="2022" name="bioRxiv">
        <title>Sequencing and chromosome-scale assembly of the giantPleurodeles waltlgenome.</title>
        <authorList>
            <person name="Brown T."/>
            <person name="Elewa A."/>
            <person name="Iarovenko S."/>
            <person name="Subramanian E."/>
            <person name="Araus A.J."/>
            <person name="Petzold A."/>
            <person name="Susuki M."/>
            <person name="Suzuki K.-i.T."/>
            <person name="Hayashi T."/>
            <person name="Toyoda A."/>
            <person name="Oliveira C."/>
            <person name="Osipova E."/>
            <person name="Leigh N.D."/>
            <person name="Simon A."/>
            <person name="Yun M.H."/>
        </authorList>
    </citation>
    <scope>NUCLEOTIDE SEQUENCE</scope>
    <source>
        <strain evidence="2">20211129_DDA</strain>
        <tissue evidence="2">Liver</tissue>
    </source>
</reference>
<name>A0AAV7ML72_PLEWA</name>
<evidence type="ECO:0000313" key="3">
    <source>
        <dbReference type="Proteomes" id="UP001066276"/>
    </source>
</evidence>
<accession>A0AAV7ML72</accession>